<reference evidence="7 8" key="1">
    <citation type="journal article" date="2010" name="Stand. Genomic Sci.">
        <title>Complete genome sequence of Intrasporangium calvum type strain (7 KIP).</title>
        <authorList>
            <person name="Del Rio T.G."/>
            <person name="Chertkov O."/>
            <person name="Yasawong M."/>
            <person name="Lucas S."/>
            <person name="Deshpande S."/>
            <person name="Cheng J.F."/>
            <person name="Detter C."/>
            <person name="Tapia R."/>
            <person name="Han C."/>
            <person name="Goodwin L."/>
            <person name="Pitluck S."/>
            <person name="Liolios K."/>
            <person name="Ivanova N."/>
            <person name="Mavromatis K."/>
            <person name="Pati A."/>
            <person name="Chen A."/>
            <person name="Palaniappan K."/>
            <person name="Land M."/>
            <person name="Hauser L."/>
            <person name="Chang Y.J."/>
            <person name="Jeffries C.D."/>
            <person name="Rohde M."/>
            <person name="Pukall R."/>
            <person name="Sikorski J."/>
            <person name="Goker M."/>
            <person name="Woyke T."/>
            <person name="Bristow J."/>
            <person name="Eisen J.A."/>
            <person name="Markowitz V."/>
            <person name="Hugenholtz P."/>
            <person name="Kyrpides N.C."/>
            <person name="Klenk H.P."/>
            <person name="Lapidus A."/>
        </authorList>
    </citation>
    <scope>NUCLEOTIDE SEQUENCE [LARGE SCALE GENOMIC DNA]</scope>
    <source>
        <strain evidence="8">ATCC 23552 / DSM 43043 / JCM 3097 / NBRC 12989 / 7 KIP</strain>
    </source>
</reference>
<organism evidence="7 8">
    <name type="scientific">Intrasporangium calvum (strain ATCC 23552 / DSM 43043 / JCM 3097 / NBRC 12989 / NCIMB 10167 / NRRL B-3866 / 7 KIP)</name>
    <dbReference type="NCBI Taxonomy" id="710696"/>
    <lineage>
        <taxon>Bacteria</taxon>
        <taxon>Bacillati</taxon>
        <taxon>Actinomycetota</taxon>
        <taxon>Actinomycetes</taxon>
        <taxon>Micrococcales</taxon>
        <taxon>Intrasporangiaceae</taxon>
        <taxon>Intrasporangium</taxon>
    </lineage>
</organism>
<keyword evidence="2" id="KW-0378">Hydrolase</keyword>
<keyword evidence="3" id="KW-0904">Protein phosphatase</keyword>
<dbReference type="Gene3D" id="3.40.50.2300">
    <property type="match status" value="1"/>
</dbReference>
<dbReference type="Pfam" id="PF01451">
    <property type="entry name" value="LMWPc"/>
    <property type="match status" value="1"/>
</dbReference>
<dbReference type="KEGG" id="ica:Intca_1176"/>
<name>E6SET7_INTC7</name>
<evidence type="ECO:0000313" key="8">
    <source>
        <dbReference type="Proteomes" id="UP000008914"/>
    </source>
</evidence>
<keyword evidence="8" id="KW-1185">Reference proteome</keyword>
<proteinExistence type="inferred from homology"/>
<feature type="active site" description="Nucleophile" evidence="4">
    <location>
        <position position="14"/>
    </location>
</feature>
<dbReference type="EMBL" id="CP002343">
    <property type="protein sequence ID" value="ADU47694.1"/>
    <property type="molecule type" value="Genomic_DNA"/>
</dbReference>
<dbReference type="STRING" id="710696.Intca_1176"/>
<dbReference type="InterPro" id="IPR023485">
    <property type="entry name" value="Ptyr_pPase"/>
</dbReference>
<dbReference type="InterPro" id="IPR050438">
    <property type="entry name" value="LMW_PTPase"/>
</dbReference>
<dbReference type="PRINTS" id="PR00719">
    <property type="entry name" value="LMWPTPASE"/>
</dbReference>
<dbReference type="SUPFAM" id="SSF52788">
    <property type="entry name" value="Phosphotyrosine protein phosphatases I"/>
    <property type="match status" value="1"/>
</dbReference>
<evidence type="ECO:0000256" key="5">
    <source>
        <dbReference type="SAM" id="MobiDB-lite"/>
    </source>
</evidence>
<dbReference type="InterPro" id="IPR017867">
    <property type="entry name" value="Tyr_phospatase_low_mol_wt"/>
</dbReference>
<feature type="active site" evidence="4">
    <location>
        <position position="20"/>
    </location>
</feature>
<evidence type="ECO:0000256" key="2">
    <source>
        <dbReference type="ARBA" id="ARBA00022801"/>
    </source>
</evidence>
<evidence type="ECO:0000259" key="6">
    <source>
        <dbReference type="SMART" id="SM00226"/>
    </source>
</evidence>
<dbReference type="HOGENOM" id="CLU_071415_1_0_11"/>
<dbReference type="Proteomes" id="UP000008914">
    <property type="component" value="Chromosome"/>
</dbReference>
<evidence type="ECO:0000313" key="7">
    <source>
        <dbReference type="EMBL" id="ADU47694.1"/>
    </source>
</evidence>
<dbReference type="AlphaFoldDB" id="E6SET7"/>
<dbReference type="GO" id="GO:0004725">
    <property type="term" value="F:protein tyrosine phosphatase activity"/>
    <property type="evidence" value="ECO:0007669"/>
    <property type="project" value="InterPro"/>
</dbReference>
<gene>
    <name evidence="7" type="ordered locus">Intca_1176</name>
</gene>
<dbReference type="OrthoDB" id="9784339at2"/>
<dbReference type="PANTHER" id="PTHR11717">
    <property type="entry name" value="LOW MOLECULAR WEIGHT PROTEIN TYROSINE PHOSPHATASE"/>
    <property type="match status" value="1"/>
</dbReference>
<dbReference type="InterPro" id="IPR036196">
    <property type="entry name" value="Ptyr_pPase_sf"/>
</dbReference>
<feature type="region of interest" description="Disordered" evidence="5">
    <location>
        <begin position="195"/>
        <end position="221"/>
    </location>
</feature>
<comment type="similarity">
    <text evidence="1">Belongs to the low molecular weight phosphotyrosine protein phosphatase family.</text>
</comment>
<evidence type="ECO:0000256" key="4">
    <source>
        <dbReference type="PIRSR" id="PIRSR617867-1"/>
    </source>
</evidence>
<feature type="domain" description="Phosphotyrosine protein phosphatase I" evidence="6">
    <location>
        <begin position="8"/>
        <end position="186"/>
    </location>
</feature>
<dbReference type="PANTHER" id="PTHR11717:SF31">
    <property type="entry name" value="LOW MOLECULAR WEIGHT PROTEIN-TYROSINE-PHOSPHATASE ETP-RELATED"/>
    <property type="match status" value="1"/>
</dbReference>
<evidence type="ECO:0000256" key="1">
    <source>
        <dbReference type="ARBA" id="ARBA00011063"/>
    </source>
</evidence>
<dbReference type="SMART" id="SM00226">
    <property type="entry name" value="LMWPc"/>
    <property type="match status" value="1"/>
</dbReference>
<dbReference type="eggNOG" id="COG0394">
    <property type="taxonomic scope" value="Bacteria"/>
</dbReference>
<dbReference type="RefSeq" id="WP_013492010.1">
    <property type="nucleotide sequence ID" value="NC_014830.1"/>
</dbReference>
<protein>
    <submittedName>
        <fullName evidence="7">Protein tyrosine phosphatase</fullName>
    </submittedName>
</protein>
<evidence type="ECO:0000256" key="3">
    <source>
        <dbReference type="ARBA" id="ARBA00022912"/>
    </source>
</evidence>
<sequence length="221" mass="23930">MAEGDVRFRVLTVCTGNICRSPAAERLIRRVWVDGAAGVEVVSGGTHAMVGEPIQISMAHLLEQSGAYSGEFCAQLLTPQLVERADLVLGMTRRHRAAAVALGPAATGRTFTLREFARLVADGAAEFEPTEDRVESLRRVVELAGSRRRAVLDPAVDDIADPYGRDLEAYHLAFTEISRAVDLVGRVLEGLPVSDPRVVGPAAPSPEEAPPGRRSWGRRRR</sequence>
<accession>E6SET7</accession>